<organism evidence="5 6">
    <name type="scientific">Nocardia ninae NBRC 108245</name>
    <dbReference type="NCBI Taxonomy" id="1210091"/>
    <lineage>
        <taxon>Bacteria</taxon>
        <taxon>Bacillati</taxon>
        <taxon>Actinomycetota</taxon>
        <taxon>Actinomycetes</taxon>
        <taxon>Mycobacteriales</taxon>
        <taxon>Nocardiaceae</taxon>
        <taxon>Nocardia</taxon>
    </lineage>
</organism>
<dbReference type="Pfam" id="PF14525">
    <property type="entry name" value="AraC_binding_2"/>
    <property type="match status" value="1"/>
</dbReference>
<comment type="caution">
    <text evidence="5">The sequence shown here is derived from an EMBL/GenBank/DDBJ whole genome shotgun (WGS) entry which is preliminary data.</text>
</comment>
<dbReference type="Proteomes" id="UP000321424">
    <property type="component" value="Unassembled WGS sequence"/>
</dbReference>
<dbReference type="EMBL" id="BJXA01000028">
    <property type="protein sequence ID" value="GEM39774.1"/>
    <property type="molecule type" value="Genomic_DNA"/>
</dbReference>
<dbReference type="InterPro" id="IPR035418">
    <property type="entry name" value="AraC-bd_2"/>
</dbReference>
<dbReference type="InterPro" id="IPR020449">
    <property type="entry name" value="Tscrpt_reg_AraC-type_HTH"/>
</dbReference>
<reference evidence="5 6" key="1">
    <citation type="submission" date="2019-07" db="EMBL/GenBank/DDBJ databases">
        <title>Whole genome shotgun sequence of Nocardia ninae NBRC 108245.</title>
        <authorList>
            <person name="Hosoyama A."/>
            <person name="Uohara A."/>
            <person name="Ohji S."/>
            <person name="Ichikawa N."/>
        </authorList>
    </citation>
    <scope>NUCLEOTIDE SEQUENCE [LARGE SCALE GENOMIC DNA]</scope>
    <source>
        <strain evidence="5 6">NBRC 108245</strain>
    </source>
</reference>
<evidence type="ECO:0000256" key="2">
    <source>
        <dbReference type="ARBA" id="ARBA00023125"/>
    </source>
</evidence>
<evidence type="ECO:0000313" key="6">
    <source>
        <dbReference type="Proteomes" id="UP000321424"/>
    </source>
</evidence>
<evidence type="ECO:0000256" key="3">
    <source>
        <dbReference type="ARBA" id="ARBA00023163"/>
    </source>
</evidence>
<dbReference type="InterPro" id="IPR009057">
    <property type="entry name" value="Homeodomain-like_sf"/>
</dbReference>
<dbReference type="Pfam" id="PF12833">
    <property type="entry name" value="HTH_18"/>
    <property type="match status" value="1"/>
</dbReference>
<dbReference type="PRINTS" id="PR00032">
    <property type="entry name" value="HTHARAC"/>
</dbReference>
<accession>A0A511MGJ7</accession>
<dbReference type="AlphaFoldDB" id="A0A511MGJ7"/>
<evidence type="ECO:0000259" key="4">
    <source>
        <dbReference type="PROSITE" id="PS01124"/>
    </source>
</evidence>
<dbReference type="PANTHER" id="PTHR46796">
    <property type="entry name" value="HTH-TYPE TRANSCRIPTIONAL ACTIVATOR RHAS-RELATED"/>
    <property type="match status" value="1"/>
</dbReference>
<protein>
    <recommendedName>
        <fullName evidence="4">HTH araC/xylS-type domain-containing protein</fullName>
    </recommendedName>
</protein>
<keyword evidence="1" id="KW-0805">Transcription regulation</keyword>
<dbReference type="InterPro" id="IPR050204">
    <property type="entry name" value="AraC_XylS_family_regulators"/>
</dbReference>
<evidence type="ECO:0000313" key="5">
    <source>
        <dbReference type="EMBL" id="GEM39774.1"/>
    </source>
</evidence>
<dbReference type="PANTHER" id="PTHR46796:SF6">
    <property type="entry name" value="ARAC SUBFAMILY"/>
    <property type="match status" value="1"/>
</dbReference>
<dbReference type="SMART" id="SM00342">
    <property type="entry name" value="HTH_ARAC"/>
    <property type="match status" value="1"/>
</dbReference>
<proteinExistence type="predicted"/>
<dbReference type="SUPFAM" id="SSF46689">
    <property type="entry name" value="Homeodomain-like"/>
    <property type="match status" value="1"/>
</dbReference>
<dbReference type="GO" id="GO:0043565">
    <property type="term" value="F:sequence-specific DNA binding"/>
    <property type="evidence" value="ECO:0007669"/>
    <property type="project" value="InterPro"/>
</dbReference>
<evidence type="ECO:0000256" key="1">
    <source>
        <dbReference type="ARBA" id="ARBA00023015"/>
    </source>
</evidence>
<dbReference type="GO" id="GO:0003700">
    <property type="term" value="F:DNA-binding transcription factor activity"/>
    <property type="evidence" value="ECO:0007669"/>
    <property type="project" value="InterPro"/>
</dbReference>
<dbReference type="PROSITE" id="PS01124">
    <property type="entry name" value="HTH_ARAC_FAMILY_2"/>
    <property type="match status" value="1"/>
</dbReference>
<name>A0A511MGJ7_9NOCA</name>
<dbReference type="InterPro" id="IPR018060">
    <property type="entry name" value="HTH_AraC"/>
</dbReference>
<gene>
    <name evidence="5" type="ORF">NN4_42930</name>
</gene>
<keyword evidence="2" id="KW-0238">DNA-binding</keyword>
<dbReference type="Gene3D" id="1.10.10.60">
    <property type="entry name" value="Homeodomain-like"/>
    <property type="match status" value="1"/>
</dbReference>
<keyword evidence="6" id="KW-1185">Reference proteome</keyword>
<sequence length="370" mass="40975">MQARWSADSTHQDTGLCGVGVTMAIVLDTDKIDARDRAEVMATAVQQLSAPAHLVHDPADGPVRAYFEAWEFGQVCLHRTRMSGFHLVRTPKQIRLSPSSLLSLAIQGDRSSCLTQADVQYETSPGDLFMVDLAVPYQLVWRGGTVTALVLQVDQLGLSPETVTAAPAHLRRSPIYPLFANHLALMGESADLLHDDTATKQLGDSCLEMIRTLLLSAAALGNEDTTALPTDILLAQIRSFVRRRLSDPDLNAPTIARAHSISLRYLYQVWSGTGPSLEQWIIAERLDRVHSDLAREDTRHRSIAAIAYSHGFRHPSHFTRRFRIAYGITPTEWRRAALESPVDTATVDYSLPTRWRKTPVPTVDSLPDLA</sequence>
<feature type="domain" description="HTH araC/xylS-type" evidence="4">
    <location>
        <begin position="235"/>
        <end position="336"/>
    </location>
</feature>
<keyword evidence="3" id="KW-0804">Transcription</keyword>